<evidence type="ECO:0000313" key="2">
    <source>
        <dbReference type="Proteomes" id="UP001202248"/>
    </source>
</evidence>
<name>A0ABS9SQ14_9BACT</name>
<dbReference type="RefSeq" id="WP_240832659.1">
    <property type="nucleotide sequence ID" value="NZ_JAKWBL010000004.1"/>
</dbReference>
<gene>
    <name evidence="1" type="ORF">MKP09_22385</name>
</gene>
<comment type="caution">
    <text evidence="1">The sequence shown here is derived from an EMBL/GenBank/DDBJ whole genome shotgun (WGS) entry which is preliminary data.</text>
</comment>
<proteinExistence type="predicted"/>
<dbReference type="Proteomes" id="UP001202248">
    <property type="component" value="Unassembled WGS sequence"/>
</dbReference>
<sequence length="276" mass="31748">MLGSDGKQDDEFSLESNPDIGRMATSAINNQVDAIRYLIETDTKIEQRLKTGYLVGLDAILRHMRTGWKRKEVVPSHFPQIFSLYKKLIEVNTAKESIIPYLQHFSYDIVYTATLPRIFEENPDYKELKDVLILKYAAQYPSKTFYALTKYTDSKHADSLIKTIGRQYPEQLYSYAQDNSKLSYKIKNISDDSFVKTVVDLSKMKSGQIYFPFLDNLVKGKTTIAELDAAKNDRLKYYRLLVQTQMDYSRRALSGDTAIGFAELTARLQKRPATNL</sequence>
<keyword evidence="2" id="KW-1185">Reference proteome</keyword>
<reference evidence="1 2" key="1">
    <citation type="submission" date="2022-02" db="EMBL/GenBank/DDBJ databases">
        <authorList>
            <person name="Min J."/>
        </authorList>
    </citation>
    <scope>NUCLEOTIDE SEQUENCE [LARGE SCALE GENOMIC DNA]</scope>
    <source>
        <strain evidence="1 2">GR10-1</strain>
    </source>
</reference>
<organism evidence="1 2">
    <name type="scientific">Niabella ginsengisoli</name>
    <dbReference type="NCBI Taxonomy" id="522298"/>
    <lineage>
        <taxon>Bacteria</taxon>
        <taxon>Pseudomonadati</taxon>
        <taxon>Bacteroidota</taxon>
        <taxon>Chitinophagia</taxon>
        <taxon>Chitinophagales</taxon>
        <taxon>Chitinophagaceae</taxon>
        <taxon>Niabella</taxon>
    </lineage>
</organism>
<evidence type="ECO:0000313" key="1">
    <source>
        <dbReference type="EMBL" id="MCH5600466.1"/>
    </source>
</evidence>
<protein>
    <submittedName>
        <fullName evidence="1">Uncharacterized protein</fullName>
    </submittedName>
</protein>
<dbReference type="EMBL" id="JAKWBL010000004">
    <property type="protein sequence ID" value="MCH5600466.1"/>
    <property type="molecule type" value="Genomic_DNA"/>
</dbReference>
<accession>A0ABS9SQ14</accession>